<keyword evidence="2" id="KW-1133">Transmembrane helix</keyword>
<sequence>MINALWLKILKTAYRKDPVVSFVVTMGAVDAVIGGVESSWSLFFLGMGTVGVAIILRLYLLKGSHIEQSSAVPEYYLPPNSSRPQLPILNINKKHLP</sequence>
<name>Q114B1_TRIEI</name>
<keyword evidence="2" id="KW-0812">Transmembrane</keyword>
<accession>Q114B1</accession>
<dbReference type="eggNOG" id="ENOG5032YG8">
    <property type="taxonomic scope" value="Bacteria"/>
</dbReference>
<dbReference type="EMBL" id="CP000393">
    <property type="protein sequence ID" value="ABG51163.1"/>
    <property type="molecule type" value="Genomic_DNA"/>
</dbReference>
<feature type="transmembrane region" description="Helical" evidence="2">
    <location>
        <begin position="18"/>
        <end position="36"/>
    </location>
</feature>
<organism evidence="3">
    <name type="scientific">Trichodesmium erythraeum (strain IMS101)</name>
    <dbReference type="NCBI Taxonomy" id="203124"/>
    <lineage>
        <taxon>Bacteria</taxon>
        <taxon>Bacillati</taxon>
        <taxon>Cyanobacteriota</taxon>
        <taxon>Cyanophyceae</taxon>
        <taxon>Oscillatoriophycideae</taxon>
        <taxon>Oscillatoriales</taxon>
        <taxon>Microcoleaceae</taxon>
        <taxon>Trichodesmium</taxon>
    </lineage>
</organism>
<proteinExistence type="predicted"/>
<keyword evidence="2" id="KW-0472">Membrane</keyword>
<evidence type="ECO:0000313" key="3">
    <source>
        <dbReference type="EMBL" id="ABG51163.1"/>
    </source>
</evidence>
<reference evidence="3" key="1">
    <citation type="submission" date="2006-06" db="EMBL/GenBank/DDBJ databases">
        <title>Complete sequence of Trichodesmium erythraeum IMS101.</title>
        <authorList>
            <consortium name="US DOE Joint Genome Institute"/>
            <person name="Copeland A."/>
            <person name="Lucas S."/>
            <person name="Lapidus A."/>
            <person name="Barry K."/>
            <person name="Detter J.C."/>
            <person name="Glavina del Rio T."/>
            <person name="Hammon N."/>
            <person name="Israni S."/>
            <person name="Dalin E."/>
            <person name="Tice H."/>
            <person name="Pitluck S."/>
            <person name="Kiss H."/>
            <person name="Munk A.C."/>
            <person name="Brettin T."/>
            <person name="Bruce D."/>
            <person name="Han C."/>
            <person name="Tapia R."/>
            <person name="Gilna P."/>
            <person name="Schmutz J."/>
            <person name="Larimer F."/>
            <person name="Land M."/>
            <person name="Hauser L."/>
            <person name="Kyrpides N."/>
            <person name="Kim E."/>
            <person name="Richardson P."/>
        </authorList>
    </citation>
    <scope>NUCLEOTIDE SEQUENCE [LARGE SCALE GENOMIC DNA]</scope>
    <source>
        <strain evidence="3">IMS101</strain>
    </source>
</reference>
<dbReference type="HOGENOM" id="CLU_167648_0_0_3"/>
<protein>
    <submittedName>
        <fullName evidence="3">Uncharacterized protein</fullName>
    </submittedName>
</protein>
<dbReference type="STRING" id="203124.Tery_1908"/>
<feature type="transmembrane region" description="Helical" evidence="2">
    <location>
        <begin position="42"/>
        <end position="60"/>
    </location>
</feature>
<dbReference type="AlphaFoldDB" id="Q114B1"/>
<feature type="region of interest" description="Disordered" evidence="1">
    <location>
        <begin position="78"/>
        <end position="97"/>
    </location>
</feature>
<evidence type="ECO:0000256" key="2">
    <source>
        <dbReference type="SAM" id="Phobius"/>
    </source>
</evidence>
<gene>
    <name evidence="3" type="ordered locus">Tery_1908</name>
</gene>
<evidence type="ECO:0000256" key="1">
    <source>
        <dbReference type="SAM" id="MobiDB-lite"/>
    </source>
</evidence>
<dbReference type="KEGG" id="ter:Tery_1908"/>
<dbReference type="RefSeq" id="WP_011611536.1">
    <property type="nucleotide sequence ID" value="NC_008312.1"/>
</dbReference>